<proteinExistence type="predicted"/>
<gene>
    <name evidence="1" type="ORF">LPTSP3_g06670</name>
</gene>
<dbReference type="RefSeq" id="WP_109020822.1">
    <property type="nucleotide sequence ID" value="NZ_AP025028.1"/>
</dbReference>
<accession>A0ABN6K9V5</accession>
<evidence type="ECO:0008006" key="3">
    <source>
        <dbReference type="Google" id="ProtNLM"/>
    </source>
</evidence>
<organism evidence="1 2">
    <name type="scientific">Leptospira kobayashii</name>
    <dbReference type="NCBI Taxonomy" id="1917830"/>
    <lineage>
        <taxon>Bacteria</taxon>
        <taxon>Pseudomonadati</taxon>
        <taxon>Spirochaetota</taxon>
        <taxon>Spirochaetia</taxon>
        <taxon>Leptospirales</taxon>
        <taxon>Leptospiraceae</taxon>
        <taxon>Leptospira</taxon>
    </lineage>
</organism>
<protein>
    <recommendedName>
        <fullName evidence="3">Lipoprotein</fullName>
    </recommendedName>
</protein>
<evidence type="ECO:0000313" key="1">
    <source>
        <dbReference type="EMBL" id="BDA77737.1"/>
    </source>
</evidence>
<evidence type="ECO:0000313" key="2">
    <source>
        <dbReference type="Proteomes" id="UP000245263"/>
    </source>
</evidence>
<sequence>MRFDIPILSFLLAGLAVSCSSAYRNIKIPEPVFASECIHNAYFVNELCKDEKEYLDWANKFPAYPLITDLTRDRLSELARQYGIDEAAALIYNRIITDPKNKALYNYLENQKTNKRSKQPDVTSKHLTLVFIPGMFYRSNKDFDSEGSNIRRLAEKIGYRTDIIRVNDTGTVQDNAIAICDYLEGPTPGKLVMATLSKGASDLKTAFARCGKSPHFRKIIGWFNIVGLTKGTQIANFVKDNWTIKLYTRIYFWWKGYDYNGILSMQSGPSTSLDPELLVPNHIRLLNIMAVPIRRTVSEKAMPYYDLLAPYGPNDGIGLLADMYLPGGHTWAYWRSDHYFFQPISDTTIISLLAFMAEGLD</sequence>
<dbReference type="EMBL" id="AP025028">
    <property type="protein sequence ID" value="BDA77737.1"/>
    <property type="molecule type" value="Genomic_DNA"/>
</dbReference>
<dbReference type="PROSITE" id="PS51257">
    <property type="entry name" value="PROKAR_LIPOPROTEIN"/>
    <property type="match status" value="1"/>
</dbReference>
<name>A0ABN6K9V5_9LEPT</name>
<dbReference type="Proteomes" id="UP000245263">
    <property type="component" value="Chromosome 1"/>
</dbReference>
<keyword evidence="2" id="KW-1185">Reference proteome</keyword>
<reference evidence="1 2" key="1">
    <citation type="submission" date="2021-08" db="EMBL/GenBank/DDBJ databases">
        <title>Complete genome sequence of Leptospira kobayashii strain E30.</title>
        <authorList>
            <person name="Nakao R."/>
            <person name="Nakamura S."/>
            <person name="Masuzawa T."/>
            <person name="Koizumi N."/>
        </authorList>
    </citation>
    <scope>NUCLEOTIDE SEQUENCE [LARGE SCALE GENOMIC DNA]</scope>
    <source>
        <strain evidence="1 2">E30</strain>
    </source>
</reference>